<dbReference type="STRING" id="314283.MED297_01830"/>
<keyword evidence="2" id="KW-1185">Reference proteome</keyword>
<accession>A4BC36</accession>
<name>A4BC36_9GAMM</name>
<organism evidence="1 2">
    <name type="scientific">Reinekea blandensis MED297</name>
    <dbReference type="NCBI Taxonomy" id="314283"/>
    <lineage>
        <taxon>Bacteria</taxon>
        <taxon>Pseudomonadati</taxon>
        <taxon>Pseudomonadota</taxon>
        <taxon>Gammaproteobacteria</taxon>
        <taxon>Oceanospirillales</taxon>
        <taxon>Saccharospirillaceae</taxon>
        <taxon>Reinekea</taxon>
    </lineage>
</organism>
<comment type="caution">
    <text evidence="1">The sequence shown here is derived from an EMBL/GenBank/DDBJ whole genome shotgun (WGS) entry which is preliminary data.</text>
</comment>
<gene>
    <name evidence="1" type="ORF">MED297_01830</name>
</gene>
<dbReference type="EMBL" id="AAOE01000004">
    <property type="protein sequence ID" value="EAR10521.1"/>
    <property type="molecule type" value="Genomic_DNA"/>
</dbReference>
<dbReference type="Proteomes" id="UP000005953">
    <property type="component" value="Unassembled WGS sequence"/>
</dbReference>
<sequence length="358" mass="39648">MAAQAFETRLNGFISVGAGMTLQEDQKYITDPANFNSQFVNELSIKPDTMVAIQSMSTVNDRLSATAQLTGYATSDFGVKFEWAYVNYELFNDVDLKFGRIRMPIYNYSSSLDLGYSYVWIRPPVDLYNVFLTSLEGISADYEFSLGNWYGTATGYFGETDGVDPETSSEVVFDSILGGIVQLENGSFSLRGSYSHDDDITITRQDSSQFNMPIAFSSASALYDNGSLLLNAEYTLTQFLENEDGVKLNNNEAAWYATAGYRVGSFTPHFTLSSFKQLGTSSVEYGPVSAKDYLQDVSSWTAGVRWDFDIAAALKVEYTSRTDNSEYLPSAVQQLVNPSFIQPFTDAQVISVAVDVVF</sequence>
<dbReference type="AlphaFoldDB" id="A4BC36"/>
<protein>
    <recommendedName>
        <fullName evidence="3">Porin domain-containing protein</fullName>
    </recommendedName>
</protein>
<evidence type="ECO:0008006" key="3">
    <source>
        <dbReference type="Google" id="ProtNLM"/>
    </source>
</evidence>
<proteinExistence type="predicted"/>
<dbReference type="InterPro" id="IPR023614">
    <property type="entry name" value="Porin_dom_sf"/>
</dbReference>
<dbReference type="SUPFAM" id="SSF56935">
    <property type="entry name" value="Porins"/>
    <property type="match status" value="1"/>
</dbReference>
<reference evidence="1 2" key="1">
    <citation type="submission" date="2006-02" db="EMBL/GenBank/DDBJ databases">
        <authorList>
            <person name="Pinhassi J."/>
            <person name="Pedros-Alio C."/>
            <person name="Ferriera S."/>
            <person name="Johnson J."/>
            <person name="Kravitz S."/>
            <person name="Halpern A."/>
            <person name="Remington K."/>
            <person name="Beeson K."/>
            <person name="Tran B."/>
            <person name="Rogers Y.-H."/>
            <person name="Friedman R."/>
            <person name="Venter J.C."/>
        </authorList>
    </citation>
    <scope>NUCLEOTIDE SEQUENCE [LARGE SCALE GENOMIC DNA]</scope>
    <source>
        <strain evidence="1 2">MED297</strain>
    </source>
</reference>
<dbReference type="HOGENOM" id="CLU_036480_0_0_6"/>
<evidence type="ECO:0000313" key="1">
    <source>
        <dbReference type="EMBL" id="EAR10521.1"/>
    </source>
</evidence>
<evidence type="ECO:0000313" key="2">
    <source>
        <dbReference type="Proteomes" id="UP000005953"/>
    </source>
</evidence>
<dbReference type="Gene3D" id="2.40.160.10">
    <property type="entry name" value="Porin"/>
    <property type="match status" value="1"/>
</dbReference>